<dbReference type="PANTHER" id="PTHR38690:SF1">
    <property type="entry name" value="PROTEASE"/>
    <property type="match status" value="1"/>
</dbReference>
<dbReference type="InterPro" id="IPR025263">
    <property type="entry name" value="YhdP_central"/>
</dbReference>
<gene>
    <name evidence="2" type="ORF">NCTC12961_05340</name>
</gene>
<dbReference type="AlphaFoldDB" id="A0A2X4V1D2"/>
<evidence type="ECO:0000313" key="3">
    <source>
        <dbReference type="Proteomes" id="UP000248897"/>
    </source>
</evidence>
<dbReference type="Proteomes" id="UP000248897">
    <property type="component" value="Chromosome 1"/>
</dbReference>
<organism evidence="2 3">
    <name type="scientific">Serratia plymuthica</name>
    <dbReference type="NCBI Taxonomy" id="82996"/>
    <lineage>
        <taxon>Bacteria</taxon>
        <taxon>Pseudomonadati</taxon>
        <taxon>Pseudomonadota</taxon>
        <taxon>Gammaproteobacteria</taxon>
        <taxon>Enterobacterales</taxon>
        <taxon>Yersiniaceae</taxon>
        <taxon>Serratia</taxon>
    </lineage>
</organism>
<dbReference type="Pfam" id="PF13116">
    <property type="entry name" value="YhdP"/>
    <property type="match status" value="1"/>
</dbReference>
<protein>
    <recommendedName>
        <fullName evidence="1">YhdP central domain-containing protein</fullName>
    </recommendedName>
</protein>
<dbReference type="PANTHER" id="PTHR38690">
    <property type="entry name" value="PROTEASE-RELATED"/>
    <property type="match status" value="1"/>
</dbReference>
<dbReference type="EMBL" id="LS483469">
    <property type="protein sequence ID" value="SQI45887.1"/>
    <property type="molecule type" value="Genomic_DNA"/>
</dbReference>
<accession>A0A2X4V1D2</accession>
<reference evidence="2 3" key="1">
    <citation type="submission" date="2018-06" db="EMBL/GenBank/DDBJ databases">
        <authorList>
            <consortium name="Pathogen Informatics"/>
            <person name="Doyle S."/>
        </authorList>
    </citation>
    <scope>NUCLEOTIDE SEQUENCE [LARGE SCALE GENOMIC DNA]</scope>
    <source>
        <strain evidence="2 3">NCTC12961</strain>
    </source>
</reference>
<sequence length="62" mass="6572">MLIDAEVAGEGAEIHNYFNQTPLHDSLGSALDELQIGGNVSGRLHLDIPLNGEDVRAQGESS</sequence>
<feature type="domain" description="YhdP central" evidence="1">
    <location>
        <begin position="2"/>
        <end position="60"/>
    </location>
</feature>
<proteinExistence type="predicted"/>
<evidence type="ECO:0000313" key="2">
    <source>
        <dbReference type="EMBL" id="SQI45887.1"/>
    </source>
</evidence>
<name>A0A2X4V1D2_SERPL</name>
<dbReference type="InterPro" id="IPR011836">
    <property type="entry name" value="YhdP"/>
</dbReference>
<evidence type="ECO:0000259" key="1">
    <source>
        <dbReference type="Pfam" id="PF13116"/>
    </source>
</evidence>